<feature type="compositionally biased region" description="Polar residues" evidence="1">
    <location>
        <begin position="1"/>
        <end position="21"/>
    </location>
</feature>
<dbReference type="Proteomes" id="UP000094065">
    <property type="component" value="Unassembled WGS sequence"/>
</dbReference>
<dbReference type="GeneID" id="30159740"/>
<dbReference type="OrthoDB" id="10408670at2759"/>
<evidence type="ECO:0000313" key="3">
    <source>
        <dbReference type="Proteomes" id="UP000094065"/>
    </source>
</evidence>
<gene>
    <name evidence="2" type="ORF">L202_08431</name>
</gene>
<evidence type="ECO:0000313" key="2">
    <source>
        <dbReference type="EMBL" id="ODN73036.1"/>
    </source>
</evidence>
<sequence length="207" mass="22895">MSTDELSTFPPNSRQGNNQDDQGSHMCYCPAHLDLSAPKDSVAEWVGTAWPLHQGEKVHLVTFNDGSSTVVHSICGVSSVALSLLDEEPEAGEEVLGHATRGDMETAGIYEDYKKAFEKVVSLRLGTLNPTGDFDPVLEGNPEFQIDREAMAETKITVFEEYQKFVDNAPIDQVARNRAMAWEVEWSESHPEIDNSEYEGSGEEAEE</sequence>
<reference evidence="2 3" key="1">
    <citation type="submission" date="2016-06" db="EMBL/GenBank/DDBJ databases">
        <title>Evolution of pathogenesis and genome organization in the Tremellales.</title>
        <authorList>
            <person name="Cuomo C."/>
            <person name="Litvintseva A."/>
            <person name="Heitman J."/>
            <person name="Chen Y."/>
            <person name="Sun S."/>
            <person name="Springer D."/>
            <person name="Dromer F."/>
            <person name="Young S."/>
            <person name="Zeng Q."/>
            <person name="Chapman S."/>
            <person name="Gujja S."/>
            <person name="Saif S."/>
            <person name="Birren B."/>
        </authorList>
    </citation>
    <scope>NUCLEOTIDE SEQUENCE [LARGE SCALE GENOMIC DNA]</scope>
    <source>
        <strain evidence="2 3">CBS 6039</strain>
    </source>
</reference>
<feature type="compositionally biased region" description="Acidic residues" evidence="1">
    <location>
        <begin position="194"/>
        <end position="207"/>
    </location>
</feature>
<proteinExistence type="predicted"/>
<feature type="region of interest" description="Disordered" evidence="1">
    <location>
        <begin position="1"/>
        <end position="23"/>
    </location>
</feature>
<name>A0A1E3HB74_9TREE</name>
<dbReference type="RefSeq" id="XP_018988977.1">
    <property type="nucleotide sequence ID" value="XM_019143313.1"/>
</dbReference>
<accession>A0A1E3HB74</accession>
<evidence type="ECO:0000256" key="1">
    <source>
        <dbReference type="SAM" id="MobiDB-lite"/>
    </source>
</evidence>
<dbReference type="AlphaFoldDB" id="A0A1E3HB74"/>
<protein>
    <submittedName>
        <fullName evidence="2">Uncharacterized protein</fullName>
    </submittedName>
</protein>
<organism evidence="2 3">
    <name type="scientific">Cryptococcus amylolentus CBS 6039</name>
    <dbReference type="NCBI Taxonomy" id="1295533"/>
    <lineage>
        <taxon>Eukaryota</taxon>
        <taxon>Fungi</taxon>
        <taxon>Dikarya</taxon>
        <taxon>Basidiomycota</taxon>
        <taxon>Agaricomycotina</taxon>
        <taxon>Tremellomycetes</taxon>
        <taxon>Tremellales</taxon>
        <taxon>Cryptococcaceae</taxon>
        <taxon>Cryptococcus</taxon>
    </lineage>
</organism>
<keyword evidence="3" id="KW-1185">Reference proteome</keyword>
<comment type="caution">
    <text evidence="2">The sequence shown here is derived from an EMBL/GenBank/DDBJ whole genome shotgun (WGS) entry which is preliminary data.</text>
</comment>
<feature type="region of interest" description="Disordered" evidence="1">
    <location>
        <begin position="188"/>
        <end position="207"/>
    </location>
</feature>
<dbReference type="EMBL" id="AWGJ01000014">
    <property type="protein sequence ID" value="ODN73036.1"/>
    <property type="molecule type" value="Genomic_DNA"/>
</dbReference>